<accession>A0A7S7M1V0</accession>
<evidence type="ECO:0000256" key="8">
    <source>
        <dbReference type="HAMAP-Rule" id="MF_00210"/>
    </source>
</evidence>
<dbReference type="UniPathway" id="UPA00053">
    <property type="reaction ID" value="UER00089"/>
</dbReference>
<feature type="binding site" evidence="8">
    <location>
        <position position="165"/>
    </location>
    <ligand>
        <name>3-phosphoshikimate</name>
        <dbReference type="ChEBI" id="CHEBI:145989"/>
    </ligand>
</feature>
<dbReference type="PANTHER" id="PTHR21090">
    <property type="entry name" value="AROM/DEHYDROQUINATE SYNTHASE"/>
    <property type="match status" value="1"/>
</dbReference>
<dbReference type="AlphaFoldDB" id="A0A7S7M1V0"/>
<comment type="subunit">
    <text evidence="8">Monomer.</text>
</comment>
<keyword evidence="4 8" id="KW-0028">Amino-acid biosynthesis</keyword>
<feature type="binding site" evidence="8">
    <location>
        <position position="120"/>
    </location>
    <ligand>
        <name>phosphoenolpyruvate</name>
        <dbReference type="ChEBI" id="CHEBI:58702"/>
    </ligand>
</feature>
<feature type="binding site" evidence="8">
    <location>
        <position position="23"/>
    </location>
    <ligand>
        <name>3-phosphoshikimate</name>
        <dbReference type="ChEBI" id="CHEBI:145989"/>
    </ligand>
</feature>
<evidence type="ECO:0000256" key="2">
    <source>
        <dbReference type="ARBA" id="ARBA00009948"/>
    </source>
</evidence>
<evidence type="ECO:0000256" key="7">
    <source>
        <dbReference type="ARBA" id="ARBA00044633"/>
    </source>
</evidence>
<dbReference type="InterPro" id="IPR001986">
    <property type="entry name" value="Enolpyruvate_Tfrase_dom"/>
</dbReference>
<dbReference type="GO" id="GO:0003866">
    <property type="term" value="F:3-phosphoshikimate 1-carboxyvinyltransferase activity"/>
    <property type="evidence" value="ECO:0007669"/>
    <property type="project" value="UniProtKB-UniRule"/>
</dbReference>
<comment type="catalytic activity">
    <reaction evidence="7">
        <text>3-phosphoshikimate + phosphoenolpyruvate = 5-O-(1-carboxyvinyl)-3-phosphoshikimate + phosphate</text>
        <dbReference type="Rhea" id="RHEA:21256"/>
        <dbReference type="ChEBI" id="CHEBI:43474"/>
        <dbReference type="ChEBI" id="CHEBI:57701"/>
        <dbReference type="ChEBI" id="CHEBI:58702"/>
        <dbReference type="ChEBI" id="CHEBI:145989"/>
        <dbReference type="EC" id="2.5.1.19"/>
    </reaction>
    <physiologicalReaction direction="left-to-right" evidence="7">
        <dbReference type="Rhea" id="RHEA:21257"/>
    </physiologicalReaction>
</comment>
<feature type="binding site" evidence="8">
    <location>
        <position position="24"/>
    </location>
    <ligand>
        <name>3-phosphoshikimate</name>
        <dbReference type="ChEBI" id="CHEBI:145989"/>
    </ligand>
</feature>
<feature type="binding site" evidence="8">
    <location>
        <position position="92"/>
    </location>
    <ligand>
        <name>phosphoenolpyruvate</name>
        <dbReference type="ChEBI" id="CHEBI:58702"/>
    </ligand>
</feature>
<feature type="binding site" evidence="8">
    <location>
        <position position="343"/>
    </location>
    <ligand>
        <name>phosphoenolpyruvate</name>
        <dbReference type="ChEBI" id="CHEBI:58702"/>
    </ligand>
</feature>
<evidence type="ECO:0000256" key="3">
    <source>
        <dbReference type="ARBA" id="ARBA00022490"/>
    </source>
</evidence>
<evidence type="ECO:0000259" key="9">
    <source>
        <dbReference type="Pfam" id="PF00275"/>
    </source>
</evidence>
<dbReference type="EC" id="2.5.1.19" evidence="8"/>
<comment type="function">
    <text evidence="8">Catalyzes the transfer of the enolpyruvyl moiety of phosphoenolpyruvate (PEP) to the 5-hydroxyl of shikimate-3-phosphate (S3P) to produce enolpyruvyl shikimate-3-phosphate and inorganic phosphate.</text>
</comment>
<dbReference type="Pfam" id="PF00275">
    <property type="entry name" value="EPSP_synthase"/>
    <property type="match status" value="1"/>
</dbReference>
<dbReference type="EMBL" id="CP054493">
    <property type="protein sequence ID" value="QOY55596.1"/>
    <property type="molecule type" value="Genomic_DNA"/>
</dbReference>
<evidence type="ECO:0000256" key="6">
    <source>
        <dbReference type="ARBA" id="ARBA00023141"/>
    </source>
</evidence>
<feature type="binding site" evidence="8">
    <location>
        <position position="339"/>
    </location>
    <ligand>
        <name>3-phosphoshikimate</name>
        <dbReference type="ChEBI" id="CHEBI:145989"/>
    </ligand>
</feature>
<feature type="binding site" evidence="8">
    <location>
        <position position="167"/>
    </location>
    <ligand>
        <name>3-phosphoshikimate</name>
        <dbReference type="ChEBI" id="CHEBI:145989"/>
    </ligand>
</feature>
<dbReference type="CDD" id="cd01556">
    <property type="entry name" value="EPSP_synthase"/>
    <property type="match status" value="1"/>
</dbReference>
<evidence type="ECO:0000256" key="1">
    <source>
        <dbReference type="ARBA" id="ARBA00004811"/>
    </source>
</evidence>
<dbReference type="HAMAP" id="MF_00210">
    <property type="entry name" value="EPSP_synth"/>
    <property type="match status" value="1"/>
</dbReference>
<dbReference type="InterPro" id="IPR023193">
    <property type="entry name" value="EPSP_synthase_CS"/>
</dbReference>
<protein>
    <recommendedName>
        <fullName evidence="8">3-phosphoshikimate 1-carboxyvinyltransferase</fullName>
        <ecNumber evidence="8">2.5.1.19</ecNumber>
    </recommendedName>
    <alternativeName>
        <fullName evidence="8">5-enolpyruvylshikimate-3-phosphate synthase</fullName>
        <shortName evidence="8">EPSP synthase</shortName>
        <shortName evidence="8">EPSPS</shortName>
    </alternativeName>
</protein>
<dbReference type="GO" id="GO:0005737">
    <property type="term" value="C:cytoplasm"/>
    <property type="evidence" value="ECO:0007669"/>
    <property type="project" value="UniProtKB-SubCell"/>
</dbReference>
<name>A0A7S7M1V0_9BACT</name>
<comment type="caution">
    <text evidence="8">Lacks conserved residue(s) required for the propagation of feature annotation.</text>
</comment>
<dbReference type="GO" id="GO:0008652">
    <property type="term" value="P:amino acid biosynthetic process"/>
    <property type="evidence" value="ECO:0007669"/>
    <property type="project" value="UniProtKB-KW"/>
</dbReference>
<evidence type="ECO:0000313" key="11">
    <source>
        <dbReference type="Proteomes" id="UP000593836"/>
    </source>
</evidence>
<keyword evidence="5 8" id="KW-0808">Transferase</keyword>
<comment type="subcellular location">
    <subcellularLocation>
        <location evidence="8">Cytoplasm</location>
    </subcellularLocation>
</comment>
<dbReference type="Proteomes" id="UP000593836">
    <property type="component" value="Chromosome"/>
</dbReference>
<dbReference type="SUPFAM" id="SSF55205">
    <property type="entry name" value="EPT/RTPC-like"/>
    <property type="match status" value="1"/>
</dbReference>
<feature type="binding site" evidence="8">
    <location>
        <position position="23"/>
    </location>
    <ligand>
        <name>phosphoenolpyruvate</name>
        <dbReference type="ChEBI" id="CHEBI:58702"/>
    </ligand>
</feature>
<dbReference type="InterPro" id="IPR006264">
    <property type="entry name" value="EPSP_synthase"/>
</dbReference>
<dbReference type="PIRSF" id="PIRSF000505">
    <property type="entry name" value="EPSPS"/>
    <property type="match status" value="1"/>
</dbReference>
<feature type="binding site" evidence="8">
    <location>
        <position position="312"/>
    </location>
    <ligand>
        <name>3-phosphoshikimate</name>
        <dbReference type="ChEBI" id="CHEBI:145989"/>
    </ligand>
</feature>
<evidence type="ECO:0000256" key="5">
    <source>
        <dbReference type="ARBA" id="ARBA00022679"/>
    </source>
</evidence>
<dbReference type="KEGG" id="smas:HUE87_05035"/>
<feature type="binding site" evidence="8">
    <location>
        <position position="28"/>
    </location>
    <ligand>
        <name>3-phosphoshikimate</name>
        <dbReference type="ChEBI" id="CHEBI:145989"/>
    </ligand>
</feature>
<organism evidence="10 11">
    <name type="scientific">Candidatus Sulfurimonas marisnigri</name>
    <dbReference type="NCBI Taxonomy" id="2740405"/>
    <lineage>
        <taxon>Bacteria</taxon>
        <taxon>Pseudomonadati</taxon>
        <taxon>Campylobacterota</taxon>
        <taxon>Epsilonproteobacteria</taxon>
        <taxon>Campylobacterales</taxon>
        <taxon>Sulfurimonadaceae</taxon>
        <taxon>Sulfurimonas</taxon>
    </lineage>
</organism>
<feature type="domain" description="Enolpyruvate transferase" evidence="9">
    <location>
        <begin position="18"/>
        <end position="415"/>
    </location>
</feature>
<dbReference type="InterPro" id="IPR013792">
    <property type="entry name" value="RNA3'P_cycl/enolpyr_Trfase_a/b"/>
</dbReference>
<feature type="binding site" evidence="8">
    <location>
        <position position="167"/>
    </location>
    <ligand>
        <name>phosphoenolpyruvate</name>
        <dbReference type="ChEBI" id="CHEBI:58702"/>
    </ligand>
</feature>
<sequence>MSSVEVSKATPFSLSISEIAPDKSISHRSAMFSMLANGTSEITNFLRAEDTMNSLEIVKNLGAKVEDDGVTIKISSDGIKEPFEILDCGNSGTGMRLFCGLLSSANGHFVLTGDKYLRKRPMKRVTTPLREIGAIFDGREDANLAPLSIRGSSLKAFNYDSKIASAQVKSCMILAALRANGTCTYSEPELSRDHTERMLKGMGADIKVDGLKTTINPMKELLSPLKIRVPADPSSAFFFAVACAITPDSSIILEGVTLNPTRIEAFKALQRMGADIKYETTDSKYEPIGNIHVKYAPLKAITIKDNISWLIDELPALSIAMACAEGTSVVKNAEELRVKESDRISTVVDGLNACGITTTEYEDGYTVTGGELKKATVDSHGDHRIAMSFIIAGLRCGMNVTDLDCINTSFPNFFELIKRITNIELI</sequence>
<keyword evidence="11" id="KW-1185">Reference proteome</keyword>
<dbReference type="Gene3D" id="3.65.10.10">
    <property type="entry name" value="Enolpyruvate transferase domain"/>
    <property type="match status" value="2"/>
</dbReference>
<gene>
    <name evidence="8 10" type="primary">aroA</name>
    <name evidence="10" type="ORF">HUE87_05035</name>
</gene>
<feature type="binding site" evidence="8">
    <location>
        <position position="384"/>
    </location>
    <ligand>
        <name>phosphoenolpyruvate</name>
        <dbReference type="ChEBI" id="CHEBI:58702"/>
    </ligand>
</feature>
<comment type="similarity">
    <text evidence="2 8">Belongs to the EPSP synthase family.</text>
</comment>
<evidence type="ECO:0000256" key="4">
    <source>
        <dbReference type="ARBA" id="ARBA00022605"/>
    </source>
</evidence>
<dbReference type="PROSITE" id="PS00104">
    <property type="entry name" value="EPSP_SYNTHASE_1"/>
    <property type="match status" value="1"/>
</dbReference>
<reference evidence="10 11" key="1">
    <citation type="submission" date="2020-05" db="EMBL/GenBank/DDBJ databases">
        <title>Sulfurimonas marisnigri, sp. nov., and Sulfurimonas baltica, sp. nov., manganese oxide reducing chemolithoautotrophs of the class Epsilonproteobacteria isolated from the pelagic redoxclines of the Black and Baltic Seas and emended description of the genus Sulfurimonas.</title>
        <authorList>
            <person name="Henkel J.V."/>
            <person name="Laudan C."/>
            <person name="Werner J."/>
            <person name="Neu T."/>
            <person name="Plewe S."/>
            <person name="Sproer C."/>
            <person name="Bunk B."/>
            <person name="Schulz-Vogt H.N."/>
        </authorList>
    </citation>
    <scope>NUCLEOTIDE SEQUENCE [LARGE SCALE GENOMIC DNA]</scope>
    <source>
        <strain evidence="10 11">SoZ1</strain>
    </source>
</reference>
<dbReference type="PANTHER" id="PTHR21090:SF5">
    <property type="entry name" value="PENTAFUNCTIONAL AROM POLYPEPTIDE"/>
    <property type="match status" value="1"/>
</dbReference>
<dbReference type="PROSITE" id="PS00885">
    <property type="entry name" value="EPSP_SYNTHASE_2"/>
    <property type="match status" value="1"/>
</dbReference>
<feature type="active site" description="Proton acceptor" evidence="8">
    <location>
        <position position="312"/>
    </location>
</feature>
<evidence type="ECO:0000313" key="10">
    <source>
        <dbReference type="EMBL" id="QOY55596.1"/>
    </source>
</evidence>
<dbReference type="GO" id="GO:0009423">
    <property type="term" value="P:chorismate biosynthetic process"/>
    <property type="evidence" value="ECO:0007669"/>
    <property type="project" value="UniProtKB-UniRule"/>
</dbReference>
<dbReference type="GO" id="GO:0009073">
    <property type="term" value="P:aromatic amino acid family biosynthetic process"/>
    <property type="evidence" value="ECO:0007669"/>
    <property type="project" value="UniProtKB-KW"/>
</dbReference>
<keyword evidence="6 8" id="KW-0057">Aromatic amino acid biosynthesis</keyword>
<proteinExistence type="inferred from homology"/>
<comment type="pathway">
    <text evidence="1 8">Metabolic intermediate biosynthesis; chorismate biosynthesis; chorismate from D-erythrose 4-phosphate and phosphoenolpyruvate: step 6/7.</text>
</comment>
<dbReference type="FunFam" id="3.65.10.10:FF:000005">
    <property type="entry name" value="3-phosphoshikimate 1-carboxyvinyltransferase"/>
    <property type="match status" value="1"/>
</dbReference>
<dbReference type="InterPro" id="IPR036968">
    <property type="entry name" value="Enolpyruvate_Tfrase_sf"/>
</dbReference>
<keyword evidence="3 8" id="KW-0963">Cytoplasm</keyword>
<dbReference type="RefSeq" id="WP_194367635.1">
    <property type="nucleotide sequence ID" value="NZ_CP054493.1"/>
</dbReference>
<dbReference type="NCBIfam" id="TIGR01356">
    <property type="entry name" value="aroA"/>
    <property type="match status" value="1"/>
</dbReference>